<evidence type="ECO:0000259" key="2">
    <source>
        <dbReference type="Pfam" id="PF13635"/>
    </source>
</evidence>
<evidence type="ECO:0000313" key="3">
    <source>
        <dbReference type="EMBL" id="KKP47898.1"/>
    </source>
</evidence>
<dbReference type="EMBL" id="LBOZ01000002">
    <property type="protein sequence ID" value="KKP47898.1"/>
    <property type="molecule type" value="Genomic_DNA"/>
</dbReference>
<accession>A0A0F9ZU80</accession>
<feature type="domain" description="AAA" evidence="1">
    <location>
        <begin position="44"/>
        <end position="174"/>
    </location>
</feature>
<gene>
    <name evidence="3" type="ORF">UR38_C0002G0001</name>
</gene>
<dbReference type="InterPro" id="IPR041682">
    <property type="entry name" value="AAA_14"/>
</dbReference>
<dbReference type="PANTHER" id="PTHR33295:SF8">
    <property type="entry name" value="AAA+ ATPASE DOMAIN-CONTAINING PROTEIN"/>
    <property type="match status" value="1"/>
</dbReference>
<protein>
    <recommendedName>
        <fullName evidence="5">AAA domain-containing protein</fullName>
    </recommendedName>
</protein>
<dbReference type="Proteomes" id="UP000033995">
    <property type="component" value="Unassembled WGS sequence"/>
</dbReference>
<reference evidence="3 4" key="1">
    <citation type="journal article" date="2015" name="Nature">
        <title>rRNA introns, odd ribosomes, and small enigmatic genomes across a large radiation of phyla.</title>
        <authorList>
            <person name="Brown C.T."/>
            <person name="Hug L.A."/>
            <person name="Thomas B.C."/>
            <person name="Sharon I."/>
            <person name="Castelle C.J."/>
            <person name="Singh A."/>
            <person name="Wilkins M.J."/>
            <person name="Williams K.H."/>
            <person name="Banfield J.F."/>
        </authorList>
    </citation>
    <scope>NUCLEOTIDE SEQUENCE [LARGE SCALE GENOMIC DNA]</scope>
</reference>
<evidence type="ECO:0000259" key="1">
    <source>
        <dbReference type="Pfam" id="PF13173"/>
    </source>
</evidence>
<dbReference type="Pfam" id="PF13635">
    <property type="entry name" value="DUF4143"/>
    <property type="match status" value="1"/>
</dbReference>
<dbReference type="PANTHER" id="PTHR33295">
    <property type="entry name" value="ATPASE"/>
    <property type="match status" value="1"/>
</dbReference>
<dbReference type="InterPro" id="IPR025420">
    <property type="entry name" value="DUF4143"/>
</dbReference>
<dbReference type="AlphaFoldDB" id="A0A0F9ZU80"/>
<organism evidence="3 4">
    <name type="scientific">Candidatus Woesebacteria bacterium GW2011_GWA2_33_28</name>
    <dbReference type="NCBI Taxonomy" id="1618561"/>
    <lineage>
        <taxon>Bacteria</taxon>
        <taxon>Candidatus Woeseibacteriota</taxon>
    </lineage>
</organism>
<dbReference type="InterPro" id="IPR027417">
    <property type="entry name" value="P-loop_NTPase"/>
</dbReference>
<dbReference type="Pfam" id="PF13173">
    <property type="entry name" value="AAA_14"/>
    <property type="match status" value="1"/>
</dbReference>
<feature type="domain" description="DUF4143" evidence="2">
    <location>
        <begin position="240"/>
        <end position="379"/>
    </location>
</feature>
<sequence>MNLYNLEELLVSQNPQFISGKIDEVGYKRDIFPQFCHELKNKKLIITLNGPRRSGKTFIIKQGMRYLIENGVSPKNVSYFQFSSILNDKEIIIKLADIFLKKYSIDGQKYLFLDEVQLVDFWQDQVKFLYDTFKDIKIIVSGSTSLFYKQRSVESLAGRIYKIKLGALNFHEYLRFKKIDEPSNNRAEFITNLNIYRSEFRKYLSFGQYPEVVANSELDYKKYIHDLADQIINFDALYFLSKINRQLFLDTIKTLSFDLAEEFSVNNVAKILNSDRREIGEYVKILSELNLFNTCFNFGLKSMRKKLSGSKKIYALNSNLTLNVNGFDISYLNDSRVYGKYLENYVYTRLIDKYEKVEYFRVDGKEIDFVTEKDCFEVKLRETHDLTNCEKISVKLNKKFNLLTEEEVFLL</sequence>
<proteinExistence type="predicted"/>
<comment type="caution">
    <text evidence="3">The sequence shown here is derived from an EMBL/GenBank/DDBJ whole genome shotgun (WGS) entry which is preliminary data.</text>
</comment>
<dbReference type="SUPFAM" id="SSF52540">
    <property type="entry name" value="P-loop containing nucleoside triphosphate hydrolases"/>
    <property type="match status" value="1"/>
</dbReference>
<evidence type="ECO:0000313" key="4">
    <source>
        <dbReference type="Proteomes" id="UP000033995"/>
    </source>
</evidence>
<evidence type="ECO:0008006" key="5">
    <source>
        <dbReference type="Google" id="ProtNLM"/>
    </source>
</evidence>
<name>A0A0F9ZU80_9BACT</name>